<organism evidence="1">
    <name type="scientific">Cacopsylla melanoneura</name>
    <dbReference type="NCBI Taxonomy" id="428564"/>
    <lineage>
        <taxon>Eukaryota</taxon>
        <taxon>Metazoa</taxon>
        <taxon>Ecdysozoa</taxon>
        <taxon>Arthropoda</taxon>
        <taxon>Hexapoda</taxon>
        <taxon>Insecta</taxon>
        <taxon>Pterygota</taxon>
        <taxon>Neoptera</taxon>
        <taxon>Paraneoptera</taxon>
        <taxon>Hemiptera</taxon>
        <taxon>Sternorrhyncha</taxon>
        <taxon>Psylloidea</taxon>
        <taxon>Psyllidae</taxon>
        <taxon>Psyllinae</taxon>
        <taxon>Cacopsylla</taxon>
    </lineage>
</organism>
<accession>A0A8D8LFU7</accession>
<sequence length="110" mass="12755">MSVNAVQRDLVLRKNKIETGMVLKVMEREHPISSIPKINAKNRAPYIMNVKLCLSFWLSHNIYVPTVQNLASYKISYSLSSYFIAPRSISEFRLPVPTFYHSGIIIYSYR</sequence>
<proteinExistence type="predicted"/>
<reference evidence="1" key="1">
    <citation type="submission" date="2021-05" db="EMBL/GenBank/DDBJ databases">
        <authorList>
            <person name="Alioto T."/>
            <person name="Alioto T."/>
            <person name="Gomez Garrido J."/>
        </authorList>
    </citation>
    <scope>NUCLEOTIDE SEQUENCE</scope>
</reference>
<evidence type="ECO:0000313" key="1">
    <source>
        <dbReference type="EMBL" id="CAG6609959.1"/>
    </source>
</evidence>
<protein>
    <submittedName>
        <fullName evidence="1">Uncharacterized protein</fullName>
    </submittedName>
</protein>
<dbReference type="EMBL" id="HBUF01016616">
    <property type="protein sequence ID" value="CAG6609959.1"/>
    <property type="molecule type" value="Transcribed_RNA"/>
</dbReference>
<dbReference type="AlphaFoldDB" id="A0A8D8LFU7"/>
<dbReference type="EMBL" id="HBUF01016612">
    <property type="protein sequence ID" value="CAG6609931.1"/>
    <property type="molecule type" value="Transcribed_RNA"/>
</dbReference>
<name>A0A8D8LFU7_9HEMI</name>